<proteinExistence type="predicted"/>
<sequence length="295" mass="33220">MTQSTSTKSTHLLMTNTKHTEMVLHEHGHGQRHRRGRGLGALLHYTTRVEVCGVHDWQCKRPHVDQRRGKRSKIKYEGERDGVRASLLSYERQTMMSTDTYTGANAKKQREKNKKGQQCCTVQLQLLGRGGERKSGCVGDTGKLQLGWAQWRVCTLRTALPPPPPLVSSSVAVLSCAGLLRDFLLAVAATFEQSQQAVLLFRFAFRTPSIPCTVPVQYQEEQKKSGLGWVGTTVQCYDASSPLLFSFLFFLLLLPRAVCRLGISPGSLRSHSPLLQKHKRQNILWKRRQSSVFSF</sequence>
<protein>
    <submittedName>
        <fullName evidence="1">Uncharacterized protein</fullName>
    </submittedName>
</protein>
<gene>
    <name evidence="1" type="ORF">BCV70DRAFT_32374</name>
</gene>
<dbReference type="InParanoid" id="A0A317XMB3"/>
<reference evidence="1 2" key="1">
    <citation type="journal article" date="2018" name="Mol. Biol. Evol.">
        <title>Broad Genomic Sampling Reveals a Smut Pathogenic Ancestry of the Fungal Clade Ustilaginomycotina.</title>
        <authorList>
            <person name="Kijpornyongpan T."/>
            <person name="Mondo S.J."/>
            <person name="Barry K."/>
            <person name="Sandor L."/>
            <person name="Lee J."/>
            <person name="Lipzen A."/>
            <person name="Pangilinan J."/>
            <person name="LaButti K."/>
            <person name="Hainaut M."/>
            <person name="Henrissat B."/>
            <person name="Grigoriev I.V."/>
            <person name="Spatafora J.W."/>
            <person name="Aime M.C."/>
        </authorList>
    </citation>
    <scope>NUCLEOTIDE SEQUENCE [LARGE SCALE GENOMIC DNA]</scope>
    <source>
        <strain evidence="1 2">MCA 3645</strain>
    </source>
</reference>
<keyword evidence="2" id="KW-1185">Reference proteome</keyword>
<name>A0A317XMB3_9BASI</name>
<evidence type="ECO:0000313" key="2">
    <source>
        <dbReference type="Proteomes" id="UP000246740"/>
    </source>
</evidence>
<organism evidence="1 2">
    <name type="scientific">Testicularia cyperi</name>
    <dbReference type="NCBI Taxonomy" id="1882483"/>
    <lineage>
        <taxon>Eukaryota</taxon>
        <taxon>Fungi</taxon>
        <taxon>Dikarya</taxon>
        <taxon>Basidiomycota</taxon>
        <taxon>Ustilaginomycotina</taxon>
        <taxon>Ustilaginomycetes</taxon>
        <taxon>Ustilaginales</taxon>
        <taxon>Anthracoideaceae</taxon>
        <taxon>Testicularia</taxon>
    </lineage>
</organism>
<evidence type="ECO:0000313" key="1">
    <source>
        <dbReference type="EMBL" id="PWY98460.1"/>
    </source>
</evidence>
<dbReference type="EMBL" id="KZ819198">
    <property type="protein sequence ID" value="PWY98460.1"/>
    <property type="molecule type" value="Genomic_DNA"/>
</dbReference>
<accession>A0A317XMB3</accession>
<dbReference type="AlphaFoldDB" id="A0A317XMB3"/>
<dbReference type="Proteomes" id="UP000246740">
    <property type="component" value="Unassembled WGS sequence"/>
</dbReference>